<keyword evidence="2 5" id="KW-0812">Transmembrane</keyword>
<evidence type="ECO:0000256" key="1">
    <source>
        <dbReference type="ARBA" id="ARBA00004141"/>
    </source>
</evidence>
<dbReference type="Proteomes" id="UP000832041">
    <property type="component" value="Chromosome"/>
</dbReference>
<proteinExistence type="predicted"/>
<evidence type="ECO:0000313" key="6">
    <source>
        <dbReference type="EMBL" id="UPT19676.1"/>
    </source>
</evidence>
<protein>
    <submittedName>
        <fullName evidence="6">DUF4870 domain-containing protein</fullName>
    </submittedName>
</protein>
<dbReference type="Pfam" id="PF09685">
    <property type="entry name" value="MamF_MmsF"/>
    <property type="match status" value="1"/>
</dbReference>
<dbReference type="InterPro" id="IPR019109">
    <property type="entry name" value="MamF_MmsF"/>
</dbReference>
<keyword evidence="3 5" id="KW-1133">Transmembrane helix</keyword>
<evidence type="ECO:0000256" key="3">
    <source>
        <dbReference type="ARBA" id="ARBA00022989"/>
    </source>
</evidence>
<evidence type="ECO:0000256" key="4">
    <source>
        <dbReference type="ARBA" id="ARBA00023136"/>
    </source>
</evidence>
<evidence type="ECO:0000313" key="7">
    <source>
        <dbReference type="Proteomes" id="UP000832041"/>
    </source>
</evidence>
<evidence type="ECO:0000256" key="5">
    <source>
        <dbReference type="SAM" id="Phobius"/>
    </source>
</evidence>
<feature type="transmembrane region" description="Helical" evidence="5">
    <location>
        <begin position="6"/>
        <end position="25"/>
    </location>
</feature>
<organism evidence="6 7">
    <name type="scientific">Thermobifida alba</name>
    <name type="common">Thermomonospora alba</name>
    <dbReference type="NCBI Taxonomy" id="53522"/>
    <lineage>
        <taxon>Bacteria</taxon>
        <taxon>Bacillati</taxon>
        <taxon>Actinomycetota</taxon>
        <taxon>Actinomycetes</taxon>
        <taxon>Streptosporangiales</taxon>
        <taxon>Nocardiopsidaceae</taxon>
        <taxon>Thermobifida</taxon>
    </lineage>
</organism>
<feature type="transmembrane region" description="Helical" evidence="5">
    <location>
        <begin position="69"/>
        <end position="94"/>
    </location>
</feature>
<dbReference type="RefSeq" id="WP_248591899.1">
    <property type="nucleotide sequence ID" value="NZ_BAABEB010000001.1"/>
</dbReference>
<accession>A0ABY4KW71</accession>
<evidence type="ECO:0000256" key="2">
    <source>
        <dbReference type="ARBA" id="ARBA00022692"/>
    </source>
</evidence>
<comment type="subcellular location">
    <subcellularLocation>
        <location evidence="1">Membrane</location>
        <topology evidence="1">Multi-pass membrane protein</topology>
    </subcellularLocation>
</comment>
<sequence length="109" mass="11755">MVAHLVGVVFACVGWLPALIVYLTLKDRSPFARHHAAEALNLQLTLFVPYVVGAGLFAGYGFFSPDLAWIGSAVVVAVWLVSLVFGVLAATAAARDAWYRYPIAVHLVK</sequence>
<keyword evidence="4 5" id="KW-0472">Membrane</keyword>
<dbReference type="EMBL" id="CP051627">
    <property type="protein sequence ID" value="UPT19676.1"/>
    <property type="molecule type" value="Genomic_DNA"/>
</dbReference>
<keyword evidence="7" id="KW-1185">Reference proteome</keyword>
<feature type="transmembrane region" description="Helical" evidence="5">
    <location>
        <begin position="46"/>
        <end position="63"/>
    </location>
</feature>
<gene>
    <name evidence="6" type="ORF">FOF52_00730</name>
</gene>
<reference evidence="6 7" key="1">
    <citation type="submission" date="2020-04" db="EMBL/GenBank/DDBJ databases">
        <title>Thermobifida alba genome sequencing and assembly.</title>
        <authorList>
            <person name="Luzics S."/>
            <person name="Horvath B."/>
            <person name="Nagy I."/>
            <person name="Toth A."/>
            <person name="Nagy I."/>
            <person name="Kukolya J."/>
        </authorList>
    </citation>
    <scope>NUCLEOTIDE SEQUENCE [LARGE SCALE GENOMIC DNA]</scope>
    <source>
        <strain evidence="6 7">DSM 43795</strain>
    </source>
</reference>
<name>A0ABY4KW71_THEAE</name>